<keyword evidence="2" id="KW-1185">Reference proteome</keyword>
<dbReference type="Gene3D" id="2.60.120.620">
    <property type="entry name" value="q2cbj1_9rhob like domain"/>
    <property type="match status" value="1"/>
</dbReference>
<name>A0ABS7CLJ7_9BACL</name>
<accession>A0ABS7CLJ7</accession>
<comment type="caution">
    <text evidence="1">The sequence shown here is derived from an EMBL/GenBank/DDBJ whole genome shotgun (WGS) entry which is preliminary data.</text>
</comment>
<evidence type="ECO:0008006" key="3">
    <source>
        <dbReference type="Google" id="ProtNLM"/>
    </source>
</evidence>
<proteinExistence type="predicted"/>
<evidence type="ECO:0000313" key="1">
    <source>
        <dbReference type="EMBL" id="MBW7461824.1"/>
    </source>
</evidence>
<feature type="non-terminal residue" evidence="1">
    <location>
        <position position="1"/>
    </location>
</feature>
<reference evidence="1 2" key="1">
    <citation type="submission" date="2021-07" db="EMBL/GenBank/DDBJ databases">
        <title>Paenibacillus radiodurans sp. nov., isolated from the southeastern edge of Tengger Desert.</title>
        <authorList>
            <person name="Zhang G."/>
        </authorList>
    </citation>
    <scope>NUCLEOTIDE SEQUENCE [LARGE SCALE GENOMIC DNA]</scope>
    <source>
        <strain evidence="1 2">CCM 7311</strain>
    </source>
</reference>
<evidence type="ECO:0000313" key="2">
    <source>
        <dbReference type="Proteomes" id="UP001519887"/>
    </source>
</evidence>
<protein>
    <recommendedName>
        <fullName evidence="3">Phytanoyl-CoA dioxygenase</fullName>
    </recommendedName>
</protein>
<dbReference type="SUPFAM" id="SSF51197">
    <property type="entry name" value="Clavaminate synthase-like"/>
    <property type="match status" value="1"/>
</dbReference>
<sequence>HLASKAGTIAFMHQDIWHCAQPNQTDKTRYVFKIRLNSVEQQRNLFNTDGYDDPEVVEILKTRHPWYGSDWQKEFYQRLDFWRYLVGNDYILKKR</sequence>
<organism evidence="1 2">
    <name type="scientific">Paenibacillus sepulcri</name>
    <dbReference type="NCBI Taxonomy" id="359917"/>
    <lineage>
        <taxon>Bacteria</taxon>
        <taxon>Bacillati</taxon>
        <taxon>Bacillota</taxon>
        <taxon>Bacilli</taxon>
        <taxon>Bacillales</taxon>
        <taxon>Paenibacillaceae</taxon>
        <taxon>Paenibacillus</taxon>
    </lineage>
</organism>
<dbReference type="EMBL" id="JAHZIK010003310">
    <property type="protein sequence ID" value="MBW7461824.1"/>
    <property type="molecule type" value="Genomic_DNA"/>
</dbReference>
<gene>
    <name evidence="1" type="ORF">K0U00_48020</name>
</gene>
<dbReference type="Proteomes" id="UP001519887">
    <property type="component" value="Unassembled WGS sequence"/>
</dbReference>